<accession>A0A830HVR1</accession>
<protein>
    <recommendedName>
        <fullName evidence="4">APOBEC-like N-terminal domain-containing protein</fullName>
    </recommendedName>
</protein>
<sequence>MADDDFLGGGNNNATESGSTSSKASTSQAKKYVPPWMRNKSREASQKQSEQLYSEHMMMTSDDISRDPSREPSLGSRHHGSLDSSRRRQAHAREKQYYNNNNLVGETSGGYHNNNNKSRNNSHGAATFLGATAAATRGGGGGGAFLDYRPPCQCSTRHSVYPRMGERAHAWRDIPTHEDACPPCNVAGAQPLGSSLLGNAEQFCESFFHCKECPEAGEWALEPVCLRHGDACRGKTVVAIARLVDHAANTIVYQARYSNCFRGSPVVNDHAEEFMVRDTELRRAIDALENAPGKYQLIIWLTYQPCHHSSDNPRRSCTREILKFKRMHLDARSVHLSIRFTFPYRGHWNTPAELETHGEKIKSAQVGTRILQFEPNVDVRSFDAQDWIILLSMCDDDVSDAGVAGLRLAEGQYADPDDLDDTLTVERWRHRRRLDAFTASFLADMHALGAPSERV</sequence>
<organism evidence="2 3">
    <name type="scientific">Pycnococcus provasolii</name>
    <dbReference type="NCBI Taxonomy" id="41880"/>
    <lineage>
        <taxon>Eukaryota</taxon>
        <taxon>Viridiplantae</taxon>
        <taxon>Chlorophyta</taxon>
        <taxon>Pseudoscourfieldiophyceae</taxon>
        <taxon>Pseudoscourfieldiales</taxon>
        <taxon>Pycnococcaceae</taxon>
        <taxon>Pycnococcus</taxon>
    </lineage>
</organism>
<feature type="compositionally biased region" description="Low complexity" evidence="1">
    <location>
        <begin position="14"/>
        <end position="31"/>
    </location>
</feature>
<keyword evidence="3" id="KW-1185">Reference proteome</keyword>
<dbReference type="AlphaFoldDB" id="A0A830HVR1"/>
<dbReference type="Gene3D" id="3.40.140.10">
    <property type="entry name" value="Cytidine Deaminase, domain 2"/>
    <property type="match status" value="1"/>
</dbReference>
<proteinExistence type="predicted"/>
<dbReference type="EMBL" id="BNJQ01000031">
    <property type="protein sequence ID" value="GHP10835.1"/>
    <property type="molecule type" value="Genomic_DNA"/>
</dbReference>
<evidence type="ECO:0008006" key="4">
    <source>
        <dbReference type="Google" id="ProtNLM"/>
    </source>
</evidence>
<dbReference type="OrthoDB" id="5956634at2759"/>
<name>A0A830HVR1_9CHLO</name>
<evidence type="ECO:0000256" key="1">
    <source>
        <dbReference type="SAM" id="MobiDB-lite"/>
    </source>
</evidence>
<feature type="compositionally biased region" description="Low complexity" evidence="1">
    <location>
        <begin position="113"/>
        <end position="124"/>
    </location>
</feature>
<feature type="compositionally biased region" description="Basic and acidic residues" evidence="1">
    <location>
        <begin position="80"/>
        <end position="96"/>
    </location>
</feature>
<reference evidence="2" key="1">
    <citation type="submission" date="2020-10" db="EMBL/GenBank/DDBJ databases">
        <title>Unveiling of a novel bifunctional photoreceptor, Dualchrome1, isolated from a cosmopolitan green alga.</title>
        <authorList>
            <person name="Suzuki S."/>
            <person name="Kawachi M."/>
        </authorList>
    </citation>
    <scope>NUCLEOTIDE SEQUENCE</scope>
    <source>
        <strain evidence="2">NIES 2893</strain>
    </source>
</reference>
<gene>
    <name evidence="2" type="ORF">PPROV_000956600</name>
</gene>
<evidence type="ECO:0000313" key="2">
    <source>
        <dbReference type="EMBL" id="GHP10835.1"/>
    </source>
</evidence>
<dbReference type="Proteomes" id="UP000660262">
    <property type="component" value="Unassembled WGS sequence"/>
</dbReference>
<evidence type="ECO:0000313" key="3">
    <source>
        <dbReference type="Proteomes" id="UP000660262"/>
    </source>
</evidence>
<feature type="region of interest" description="Disordered" evidence="1">
    <location>
        <begin position="1"/>
        <end position="124"/>
    </location>
</feature>
<comment type="caution">
    <text evidence="2">The sequence shown here is derived from an EMBL/GenBank/DDBJ whole genome shotgun (WGS) entry which is preliminary data.</text>
</comment>